<dbReference type="AlphaFoldDB" id="A0AAV3ZEZ8"/>
<proteinExistence type="predicted"/>
<organism evidence="1 2">
    <name type="scientific">Plakobranchus ocellatus</name>
    <dbReference type="NCBI Taxonomy" id="259542"/>
    <lineage>
        <taxon>Eukaryota</taxon>
        <taxon>Metazoa</taxon>
        <taxon>Spiralia</taxon>
        <taxon>Lophotrochozoa</taxon>
        <taxon>Mollusca</taxon>
        <taxon>Gastropoda</taxon>
        <taxon>Heterobranchia</taxon>
        <taxon>Euthyneura</taxon>
        <taxon>Panpulmonata</taxon>
        <taxon>Sacoglossa</taxon>
        <taxon>Placobranchoidea</taxon>
        <taxon>Plakobranchidae</taxon>
        <taxon>Plakobranchus</taxon>
    </lineage>
</organism>
<sequence length="200" mass="22772">MPELKVNKSEAGDIIFGGDYIHFECTALIRTNGSIFWRLTTASCVYEWHTKGHKGPVPLPNWATIHEEDAAGVPELSKEYEGMFVLANCSADVGSNGSLQWVLLISDWLKYCWTIDTNENIKGNVPSFLIQDNETTEINYTFNPVTGPHIESKIKFWRPADWEKSLLQCTVDNPLREYAIRKKDRPGRLISSLCENVYSR</sequence>
<dbReference type="EMBL" id="BLXT01002312">
    <property type="protein sequence ID" value="GFN93162.1"/>
    <property type="molecule type" value="Genomic_DNA"/>
</dbReference>
<dbReference type="Proteomes" id="UP000735302">
    <property type="component" value="Unassembled WGS sequence"/>
</dbReference>
<comment type="caution">
    <text evidence="1">The sequence shown here is derived from an EMBL/GenBank/DDBJ whole genome shotgun (WGS) entry which is preliminary data.</text>
</comment>
<reference evidence="1 2" key="1">
    <citation type="journal article" date="2021" name="Elife">
        <title>Chloroplast acquisition without the gene transfer in kleptoplastic sea slugs, Plakobranchus ocellatus.</title>
        <authorList>
            <person name="Maeda T."/>
            <person name="Takahashi S."/>
            <person name="Yoshida T."/>
            <person name="Shimamura S."/>
            <person name="Takaki Y."/>
            <person name="Nagai Y."/>
            <person name="Toyoda A."/>
            <person name="Suzuki Y."/>
            <person name="Arimoto A."/>
            <person name="Ishii H."/>
            <person name="Satoh N."/>
            <person name="Nishiyama T."/>
            <person name="Hasebe M."/>
            <person name="Maruyama T."/>
            <person name="Minagawa J."/>
            <person name="Obokata J."/>
            <person name="Shigenobu S."/>
        </authorList>
    </citation>
    <scope>NUCLEOTIDE SEQUENCE [LARGE SCALE GENOMIC DNA]</scope>
</reference>
<protein>
    <submittedName>
        <fullName evidence="1">Uncharacterized protein</fullName>
    </submittedName>
</protein>
<evidence type="ECO:0000313" key="2">
    <source>
        <dbReference type="Proteomes" id="UP000735302"/>
    </source>
</evidence>
<evidence type="ECO:0000313" key="1">
    <source>
        <dbReference type="EMBL" id="GFN93162.1"/>
    </source>
</evidence>
<keyword evidence="2" id="KW-1185">Reference proteome</keyword>
<gene>
    <name evidence="1" type="ORF">PoB_001966800</name>
</gene>
<accession>A0AAV3ZEZ8</accession>
<name>A0AAV3ZEZ8_9GAST</name>